<dbReference type="Pfam" id="PF03459">
    <property type="entry name" value="TOBE"/>
    <property type="match status" value="2"/>
</dbReference>
<dbReference type="EMBL" id="AMZO01000006">
    <property type="protein sequence ID" value="ELR66944.1"/>
    <property type="molecule type" value="Genomic_DNA"/>
</dbReference>
<reference evidence="8 9" key="1">
    <citation type="submission" date="2012-12" db="EMBL/GenBank/DDBJ databases">
        <title>Genome Assembly of Photobacterium sp. AK15.</title>
        <authorList>
            <person name="Khatri I."/>
            <person name="Vaidya B."/>
            <person name="Srinivas T.N.R."/>
            <person name="Subramanian S."/>
            <person name="Pinnaka A."/>
        </authorList>
    </citation>
    <scope>NUCLEOTIDE SEQUENCE [LARGE SCALE GENOMIC DNA]</scope>
    <source>
        <strain evidence="8 9">AK15</strain>
    </source>
</reference>
<evidence type="ECO:0000256" key="1">
    <source>
        <dbReference type="ARBA" id="ARBA00008110"/>
    </source>
</evidence>
<evidence type="ECO:0000256" key="4">
    <source>
        <dbReference type="ARBA" id="ARBA00022737"/>
    </source>
</evidence>
<evidence type="ECO:0000256" key="3">
    <source>
        <dbReference type="ARBA" id="ARBA00022505"/>
    </source>
</evidence>
<dbReference type="InterPro" id="IPR003725">
    <property type="entry name" value="ModE-bd_N"/>
</dbReference>
<dbReference type="Gene3D" id="1.10.10.10">
    <property type="entry name" value="Winged helix-like DNA-binding domain superfamily/Winged helix DNA-binding domain"/>
    <property type="match status" value="1"/>
</dbReference>
<dbReference type="NCBIfam" id="TIGR00637">
    <property type="entry name" value="ModE_repress"/>
    <property type="match status" value="1"/>
</dbReference>
<dbReference type="RefSeq" id="WP_007464068.1">
    <property type="nucleotide sequence ID" value="NZ_AMZO01000006.1"/>
</dbReference>
<dbReference type="PANTHER" id="PTHR30432:SF1">
    <property type="entry name" value="DNA-BINDING TRANSCRIPTIONAL DUAL REGULATOR MODE"/>
    <property type="match status" value="1"/>
</dbReference>
<dbReference type="Gene3D" id="2.40.50.100">
    <property type="match status" value="2"/>
</dbReference>
<dbReference type="InterPro" id="IPR051815">
    <property type="entry name" value="Molybdate_resp_trans_reg"/>
</dbReference>
<organism evidence="8 9">
    <name type="scientific">Photobacterium marinum</name>
    <dbReference type="NCBI Taxonomy" id="1056511"/>
    <lineage>
        <taxon>Bacteria</taxon>
        <taxon>Pseudomonadati</taxon>
        <taxon>Pseudomonadota</taxon>
        <taxon>Gammaproteobacteria</taxon>
        <taxon>Vibrionales</taxon>
        <taxon>Vibrionaceae</taxon>
        <taxon>Photobacterium</taxon>
    </lineage>
</organism>
<proteinExistence type="inferred from homology"/>
<evidence type="ECO:0000256" key="2">
    <source>
        <dbReference type="ARBA" id="ARBA00022448"/>
    </source>
</evidence>
<feature type="domain" description="Mop" evidence="7">
    <location>
        <begin position="124"/>
        <end position="190"/>
    </location>
</feature>
<dbReference type="Proteomes" id="UP000011134">
    <property type="component" value="Unassembled WGS sequence"/>
</dbReference>
<dbReference type="PATRIC" id="fig|1056511.3.peg.1472"/>
<sequence length="263" mass="28556">MMDFDALLTLSENGKMFANPRRIALLKAIQQTGSISQGAKQAGISYKAAFDSIKDMNSRSESPLITSEKGGKGGGGASVTRFGERLIQMYDLLDTIQNMGLKALNDDEAPLHSLLGVMAKFSLQTSARNQFFGTISDIENHALHDRVFILLQSGQHVIATITHGSTVRLQLKKGKDVVALVKGPAIEICSEPPADPQLDNQLSGTIRHVQYDESSAEVSVRLDDNDEVCALIDRKENEQDELQEGKHALACFSSSQVIIATLS</sequence>
<evidence type="ECO:0000256" key="6">
    <source>
        <dbReference type="PIRSR" id="PIRSR005763-1"/>
    </source>
</evidence>
<dbReference type="SUPFAM" id="SSF50331">
    <property type="entry name" value="MOP-like"/>
    <property type="match status" value="2"/>
</dbReference>
<evidence type="ECO:0000313" key="9">
    <source>
        <dbReference type="Proteomes" id="UP000011134"/>
    </source>
</evidence>
<gene>
    <name evidence="8" type="ORF">C942_04643</name>
</gene>
<dbReference type="OrthoDB" id="9800709at2"/>
<comment type="similarity">
    <text evidence="1 5">Belongs to the ModE family.</text>
</comment>
<dbReference type="InterPro" id="IPR005116">
    <property type="entry name" value="Transp-assoc_OB_typ1"/>
</dbReference>
<evidence type="ECO:0000259" key="7">
    <source>
        <dbReference type="PROSITE" id="PS51866"/>
    </source>
</evidence>
<keyword evidence="4" id="KW-0677">Repeat</keyword>
<dbReference type="NCBIfam" id="TIGR00638">
    <property type="entry name" value="Mop"/>
    <property type="match status" value="1"/>
</dbReference>
<dbReference type="GO" id="GO:0030151">
    <property type="term" value="F:molybdenum ion binding"/>
    <property type="evidence" value="ECO:0007669"/>
    <property type="project" value="UniProtKB-UniRule"/>
</dbReference>
<accession>L8JHD6</accession>
<comment type="caution">
    <text evidence="8">The sequence shown here is derived from an EMBL/GenBank/DDBJ whole genome shotgun (WGS) entry which is preliminary data.</text>
</comment>
<keyword evidence="3 5" id="KW-0500">Molybdenum</keyword>
<dbReference type="PROSITE" id="PS51866">
    <property type="entry name" value="MOP"/>
    <property type="match status" value="2"/>
</dbReference>
<dbReference type="InterPro" id="IPR016462">
    <property type="entry name" value="ModE"/>
</dbReference>
<protein>
    <submittedName>
        <fullName evidence="8">Molybdate-binding domain of ModE</fullName>
    </submittedName>
</protein>
<keyword evidence="9" id="KW-1185">Reference proteome</keyword>
<dbReference type="GO" id="GO:0015689">
    <property type="term" value="P:molybdate ion transport"/>
    <property type="evidence" value="ECO:0007669"/>
    <property type="project" value="UniProtKB-UniRule"/>
</dbReference>
<evidence type="ECO:0000256" key="5">
    <source>
        <dbReference type="PIRNR" id="PIRNR005763"/>
    </source>
</evidence>
<keyword evidence="2 5" id="KW-0813">Transport</keyword>
<evidence type="ECO:0000313" key="8">
    <source>
        <dbReference type="EMBL" id="ELR66944.1"/>
    </source>
</evidence>
<dbReference type="SUPFAM" id="SSF46785">
    <property type="entry name" value="Winged helix' DNA-binding domain"/>
    <property type="match status" value="1"/>
</dbReference>
<feature type="domain" description="Mop" evidence="7">
    <location>
        <begin position="195"/>
        <end position="261"/>
    </location>
</feature>
<feature type="region of interest" description="Required for dimer formation and molybdate binding" evidence="6">
    <location>
        <begin position="125"/>
        <end position="133"/>
    </location>
</feature>
<dbReference type="InterPro" id="IPR036390">
    <property type="entry name" value="WH_DNA-bd_sf"/>
</dbReference>
<dbReference type="InterPro" id="IPR036388">
    <property type="entry name" value="WH-like_DNA-bd_sf"/>
</dbReference>
<name>L8JHD6_9GAMM</name>
<dbReference type="GO" id="GO:0006355">
    <property type="term" value="P:regulation of DNA-templated transcription"/>
    <property type="evidence" value="ECO:0007669"/>
    <property type="project" value="InterPro"/>
</dbReference>
<dbReference type="InterPro" id="IPR008995">
    <property type="entry name" value="Mo/tungstate-bd_C_term_dom"/>
</dbReference>
<dbReference type="InterPro" id="IPR004606">
    <property type="entry name" value="Mop_domain"/>
</dbReference>
<dbReference type="PIRSF" id="PIRSF005763">
    <property type="entry name" value="Txn_reg_ModE"/>
    <property type="match status" value="1"/>
</dbReference>
<dbReference type="PANTHER" id="PTHR30432">
    <property type="entry name" value="TRANSCRIPTIONAL REGULATOR MODE"/>
    <property type="match status" value="1"/>
</dbReference>
<dbReference type="AlphaFoldDB" id="L8JHD6"/>